<feature type="domain" description="Type I restriction modification DNA specificity" evidence="12">
    <location>
        <begin position="243"/>
        <end position="397"/>
    </location>
</feature>
<evidence type="ECO:0000259" key="12">
    <source>
        <dbReference type="Pfam" id="PF01420"/>
    </source>
</evidence>
<keyword evidence="9" id="KW-0378">Hydrolase</keyword>
<dbReference type="PANTHER" id="PTHR30195:SF15">
    <property type="entry name" value="TYPE I RESTRICTION ENZYME HINDI ENDONUCLEASE SUBUNIT"/>
    <property type="match status" value="1"/>
</dbReference>
<evidence type="ECO:0000256" key="7">
    <source>
        <dbReference type="ARBA" id="ARBA00022747"/>
    </source>
</evidence>
<evidence type="ECO:0000256" key="2">
    <source>
        <dbReference type="ARBA" id="ARBA00008598"/>
    </source>
</evidence>
<evidence type="ECO:0000256" key="9">
    <source>
        <dbReference type="ARBA" id="ARBA00022801"/>
    </source>
</evidence>
<dbReference type="Gene3D" id="3.90.1570.50">
    <property type="match status" value="1"/>
</dbReference>
<reference evidence="14" key="1">
    <citation type="submission" date="2018-05" db="EMBL/GenBank/DDBJ databases">
        <authorList>
            <person name="Lanie J.A."/>
            <person name="Ng W.-L."/>
            <person name="Kazmierczak K.M."/>
            <person name="Andrzejewski T.M."/>
            <person name="Davidsen T.M."/>
            <person name="Wayne K.J."/>
            <person name="Tettelin H."/>
            <person name="Glass J.I."/>
            <person name="Rusch D."/>
            <person name="Podicherti R."/>
            <person name="Tsui H.-C.T."/>
            <person name="Winkler M.E."/>
        </authorList>
    </citation>
    <scope>NUCLEOTIDE SEQUENCE</scope>
</reference>
<name>A0A382DF49_9ZZZZ</name>
<dbReference type="EC" id="3.1.21.3" evidence="4"/>
<evidence type="ECO:0000256" key="10">
    <source>
        <dbReference type="ARBA" id="ARBA00022840"/>
    </source>
</evidence>
<evidence type="ECO:0000256" key="1">
    <source>
        <dbReference type="ARBA" id="ARBA00000851"/>
    </source>
</evidence>
<comment type="similarity">
    <text evidence="3">Belongs to the type-I restriction system S methylase family.</text>
</comment>
<feature type="domain" description="Restriction endonuclease type I HsdR N-terminal" evidence="13">
    <location>
        <begin position="11"/>
        <end position="145"/>
    </location>
</feature>
<evidence type="ECO:0000313" key="14">
    <source>
        <dbReference type="EMBL" id="SVB36614.1"/>
    </source>
</evidence>
<dbReference type="CDD" id="cd17262">
    <property type="entry name" value="RMtype1_S_Aco12261I-TRD2-CR2"/>
    <property type="match status" value="1"/>
</dbReference>
<dbReference type="InterPro" id="IPR007409">
    <property type="entry name" value="Restrct_endonuc_type1_HsdR_N"/>
</dbReference>
<dbReference type="InterPro" id="IPR000055">
    <property type="entry name" value="Restrct_endonuc_typeI_TRD"/>
</dbReference>
<evidence type="ECO:0000256" key="11">
    <source>
        <dbReference type="ARBA" id="ARBA00023125"/>
    </source>
</evidence>
<evidence type="ECO:0000256" key="5">
    <source>
        <dbReference type="ARBA" id="ARBA00022722"/>
    </source>
</evidence>
<gene>
    <name evidence="14" type="ORF">METZ01_LOCUS189468</name>
</gene>
<dbReference type="PANTHER" id="PTHR30195">
    <property type="entry name" value="TYPE I SITE-SPECIFIC DEOXYRIBONUCLEASE PROTEIN SUBUNIT M AND R"/>
    <property type="match status" value="1"/>
</dbReference>
<comment type="similarity">
    <text evidence="2">Belongs to the HsdR family.</text>
</comment>
<keyword evidence="5" id="KW-0540">Nuclease</keyword>
<protein>
    <recommendedName>
        <fullName evidence="4">type I site-specific deoxyribonuclease</fullName>
        <ecNumber evidence="4">3.1.21.3</ecNumber>
    </recommendedName>
</protein>
<dbReference type="Gene3D" id="3.90.220.20">
    <property type="entry name" value="DNA methylase specificity domains"/>
    <property type="match status" value="1"/>
</dbReference>
<dbReference type="GO" id="GO:0005524">
    <property type="term" value="F:ATP binding"/>
    <property type="evidence" value="ECO:0007669"/>
    <property type="project" value="UniProtKB-KW"/>
</dbReference>
<evidence type="ECO:0000256" key="3">
    <source>
        <dbReference type="ARBA" id="ARBA00010923"/>
    </source>
</evidence>
<evidence type="ECO:0000256" key="4">
    <source>
        <dbReference type="ARBA" id="ARBA00012654"/>
    </source>
</evidence>
<dbReference type="GO" id="GO:0003677">
    <property type="term" value="F:DNA binding"/>
    <property type="evidence" value="ECO:0007669"/>
    <property type="project" value="UniProtKB-KW"/>
</dbReference>
<proteinExistence type="inferred from homology"/>
<comment type="catalytic activity">
    <reaction evidence="1">
        <text>Endonucleolytic cleavage of DNA to give random double-stranded fragments with terminal 5'-phosphates, ATP is simultaneously hydrolyzed.</text>
        <dbReference type="EC" id="3.1.21.3"/>
    </reaction>
</comment>
<keyword evidence="8" id="KW-0255">Endonuclease</keyword>
<feature type="non-terminal residue" evidence="14">
    <location>
        <position position="1"/>
    </location>
</feature>
<dbReference type="CDD" id="cd22332">
    <property type="entry name" value="HsdR_N"/>
    <property type="match status" value="1"/>
</dbReference>
<evidence type="ECO:0000256" key="6">
    <source>
        <dbReference type="ARBA" id="ARBA00022741"/>
    </source>
</evidence>
<dbReference type="GO" id="GO:0009307">
    <property type="term" value="P:DNA restriction-modification system"/>
    <property type="evidence" value="ECO:0007669"/>
    <property type="project" value="UniProtKB-KW"/>
</dbReference>
<dbReference type="SUPFAM" id="SSF116734">
    <property type="entry name" value="DNA methylase specificity domain"/>
    <property type="match status" value="1"/>
</dbReference>
<evidence type="ECO:0000259" key="13">
    <source>
        <dbReference type="Pfam" id="PF04313"/>
    </source>
</evidence>
<sequence>NPKIPPLAIDTAIEELTQHHKNPNIMEANRQIHQMLKDGIKVTVRDPETNTETIQTVNVVNWSQPEQNDLLLVSQFWVSGDLYSRCPNGVGFVNGLPLLLFEFKDMTQNLQTDYNDSITDYKGTIPQLFWYNALIFFSNGESSCISSLSTHKRYLAEWKHIDSEDETEIVSLNTLLERVGVSEHLLDIIENFTLHNALIDNNTRRIQILENMAQTIYQEWFIHLRFPGHENVKMVDSKLGKIPENWEVKKLGDVSVNHNHKRKSLSKAQRTQMEGLYPYYDPVSILDYVNVYQFDDDYLLLAADGTVETKEGRPILQRPCGKFWVSDHAHVLTGQDSISTNFLYMCLSNVQISPYITGSAQPQITQVNLNQISIIVPSKDILDRFDPIIDDIFRLSQNLTERNQKLVETRDLFISKLILDPLYQRNYINDL</sequence>
<keyword evidence="7" id="KW-0680">Restriction system</keyword>
<keyword evidence="6" id="KW-0547">Nucleotide-binding</keyword>
<dbReference type="Pfam" id="PF04313">
    <property type="entry name" value="HSDR_N"/>
    <property type="match status" value="1"/>
</dbReference>
<keyword evidence="10" id="KW-0067">ATP-binding</keyword>
<dbReference type="InterPro" id="IPR044946">
    <property type="entry name" value="Restrct_endonuc_typeI_TRD_sf"/>
</dbReference>
<organism evidence="14">
    <name type="scientific">marine metagenome</name>
    <dbReference type="NCBI Taxonomy" id="408172"/>
    <lineage>
        <taxon>unclassified sequences</taxon>
        <taxon>metagenomes</taxon>
        <taxon>ecological metagenomes</taxon>
    </lineage>
</organism>
<dbReference type="GO" id="GO:0009035">
    <property type="term" value="F:type I site-specific deoxyribonuclease activity"/>
    <property type="evidence" value="ECO:0007669"/>
    <property type="project" value="UniProtKB-EC"/>
</dbReference>
<dbReference type="InterPro" id="IPR051268">
    <property type="entry name" value="Type-I_R_enzyme_R_subunit"/>
</dbReference>
<keyword evidence="11" id="KW-0238">DNA-binding</keyword>
<evidence type="ECO:0000256" key="8">
    <source>
        <dbReference type="ARBA" id="ARBA00022759"/>
    </source>
</evidence>
<dbReference type="Pfam" id="PF01420">
    <property type="entry name" value="Methylase_S"/>
    <property type="match status" value="1"/>
</dbReference>
<dbReference type="AlphaFoldDB" id="A0A382DF49"/>
<dbReference type="EMBL" id="UINC01038910">
    <property type="protein sequence ID" value="SVB36614.1"/>
    <property type="molecule type" value="Genomic_DNA"/>
</dbReference>
<accession>A0A382DF49</accession>